<dbReference type="InterPro" id="IPR001130">
    <property type="entry name" value="TatD-like"/>
</dbReference>
<dbReference type="PROSITE" id="PS01091">
    <property type="entry name" value="TATD_3"/>
    <property type="match status" value="1"/>
</dbReference>
<dbReference type="RefSeq" id="WP_262654417.1">
    <property type="nucleotide sequence ID" value="NZ_JAOQKE010000005.1"/>
</dbReference>
<keyword evidence="4" id="KW-1185">Reference proteome</keyword>
<comment type="caution">
    <text evidence="3">The sequence shown here is derived from an EMBL/GenBank/DDBJ whole genome shotgun (WGS) entry which is preliminary data.</text>
</comment>
<dbReference type="InterPro" id="IPR032466">
    <property type="entry name" value="Metal_Hydrolase"/>
</dbReference>
<accession>A0ABT2SL02</accession>
<keyword evidence="1" id="KW-0479">Metal-binding</keyword>
<dbReference type="InterPro" id="IPR018228">
    <property type="entry name" value="DNase_TatD-rel_CS"/>
</dbReference>
<evidence type="ECO:0000313" key="3">
    <source>
        <dbReference type="EMBL" id="MCU6725001.1"/>
    </source>
</evidence>
<name>A0ABT2SL02_9FIRM</name>
<dbReference type="PANTHER" id="PTHR46124">
    <property type="entry name" value="D-AMINOACYL-TRNA DEACYLASE"/>
    <property type="match status" value="1"/>
</dbReference>
<evidence type="ECO:0000313" key="4">
    <source>
        <dbReference type="Proteomes" id="UP001652338"/>
    </source>
</evidence>
<dbReference type="CDD" id="cd01310">
    <property type="entry name" value="TatD_DNAse"/>
    <property type="match status" value="1"/>
</dbReference>
<reference evidence="3 4" key="1">
    <citation type="journal article" date="2021" name="ISME Commun">
        <title>Automated analysis of genomic sequences facilitates high-throughput and comprehensive description of bacteria.</title>
        <authorList>
            <person name="Hitch T.C.A."/>
        </authorList>
    </citation>
    <scope>NUCLEOTIDE SEQUENCE [LARGE SCALE GENOMIC DNA]</scope>
    <source>
        <strain evidence="3 4">Sanger_29</strain>
    </source>
</reference>
<dbReference type="InterPro" id="IPR015991">
    <property type="entry name" value="TatD/YcfH-like"/>
</dbReference>
<evidence type="ECO:0000256" key="2">
    <source>
        <dbReference type="ARBA" id="ARBA00022801"/>
    </source>
</evidence>
<dbReference type="Pfam" id="PF01026">
    <property type="entry name" value="TatD_DNase"/>
    <property type="match status" value="1"/>
</dbReference>
<dbReference type="Gene3D" id="3.20.20.140">
    <property type="entry name" value="Metal-dependent hydrolases"/>
    <property type="match status" value="1"/>
</dbReference>
<keyword evidence="2 3" id="KW-0378">Hydrolase</keyword>
<dbReference type="NCBIfam" id="TIGR00010">
    <property type="entry name" value="YchF/TatD family DNA exonuclease"/>
    <property type="match status" value="1"/>
</dbReference>
<dbReference type="Proteomes" id="UP001652338">
    <property type="component" value="Unassembled WGS sequence"/>
</dbReference>
<dbReference type="GO" id="GO:0016787">
    <property type="term" value="F:hydrolase activity"/>
    <property type="evidence" value="ECO:0007669"/>
    <property type="project" value="UniProtKB-KW"/>
</dbReference>
<organism evidence="3 4">
    <name type="scientific">Muricoprocola aceti</name>
    <dbReference type="NCBI Taxonomy" id="2981772"/>
    <lineage>
        <taxon>Bacteria</taxon>
        <taxon>Bacillati</taxon>
        <taxon>Bacillota</taxon>
        <taxon>Clostridia</taxon>
        <taxon>Lachnospirales</taxon>
        <taxon>Lachnospiraceae</taxon>
        <taxon>Muricoprocola</taxon>
    </lineage>
</organism>
<protein>
    <submittedName>
        <fullName evidence="3">TatD family hydrolase</fullName>
    </submittedName>
</protein>
<dbReference type="SUPFAM" id="SSF51556">
    <property type="entry name" value="Metallo-dependent hydrolases"/>
    <property type="match status" value="1"/>
</dbReference>
<gene>
    <name evidence="3" type="ORF">OCV47_06500</name>
</gene>
<dbReference type="PANTHER" id="PTHR46124:SF2">
    <property type="entry name" value="D-AMINOACYL-TRNA DEACYLASE"/>
    <property type="match status" value="1"/>
</dbReference>
<evidence type="ECO:0000256" key="1">
    <source>
        <dbReference type="ARBA" id="ARBA00022723"/>
    </source>
</evidence>
<sequence length="260" mass="29387">MIFDTHAHYDDEAFDEDRDELLKNMQSGGIGRIVNVGASLRGVQATYDLMRKYDFIYGALGVHPDEVGELNEEKMQWLKGLLSHEKAVAVGEIGLDYYWDKESREIQKKWFAEQLHLALECNLPVNIHSREAAQDTFDLMKAEHAGKPGFAGGIIHCYSGSAEMAREYRKLGYYIGVGGVVTFKNARVLKEVVADTPIDRIVVETDCPYLAPVPNRGKRNSSLNLPYVIQTIAELKGLSEEEVEQATWENACRVYRLEKE</sequence>
<proteinExistence type="predicted"/>
<dbReference type="EMBL" id="JAOQKE010000005">
    <property type="protein sequence ID" value="MCU6725001.1"/>
    <property type="molecule type" value="Genomic_DNA"/>
</dbReference>
<dbReference type="PIRSF" id="PIRSF005902">
    <property type="entry name" value="DNase_TatD"/>
    <property type="match status" value="1"/>
</dbReference>